<accession>A0ABT0HGX6</accession>
<organism evidence="2 3">
    <name type="scientific">Spirosoma liriopis</name>
    <dbReference type="NCBI Taxonomy" id="2937440"/>
    <lineage>
        <taxon>Bacteria</taxon>
        <taxon>Pseudomonadati</taxon>
        <taxon>Bacteroidota</taxon>
        <taxon>Cytophagia</taxon>
        <taxon>Cytophagales</taxon>
        <taxon>Cytophagaceae</taxon>
        <taxon>Spirosoma</taxon>
    </lineage>
</organism>
<proteinExistence type="predicted"/>
<sequence length="217" mass="23805">MKTLIISIAVAVATSFSAQAQSDQYKQAMGQALNTMQSHNEKSSTADLMASANQFERIAGVESNQWLPRYYAGLNYVYLGFLGKDEADKDKYLDQADVNLKAAEAVSPNNDELTILKAYIAQARMAVDPMNRWQQYGPLFQSALAKAKSLNVENPRAYVLEGSSLMYTPEQFGGGPGAACPVLKQANEKFASFKPASEFSPTWGQKQMEPLLAKCPK</sequence>
<evidence type="ECO:0000256" key="1">
    <source>
        <dbReference type="SAM" id="SignalP"/>
    </source>
</evidence>
<keyword evidence="1" id="KW-0732">Signal</keyword>
<gene>
    <name evidence="2" type="ORF">M0L20_05230</name>
</gene>
<dbReference type="Proteomes" id="UP001202180">
    <property type="component" value="Unassembled WGS sequence"/>
</dbReference>
<feature type="signal peptide" evidence="1">
    <location>
        <begin position="1"/>
        <end position="20"/>
    </location>
</feature>
<protein>
    <recommendedName>
        <fullName evidence="4">Tetratricopeptide repeat protein</fullName>
    </recommendedName>
</protein>
<reference evidence="2 3" key="1">
    <citation type="submission" date="2022-04" db="EMBL/GenBank/DDBJ databases">
        <title>Spirosoma sp. strain RP8 genome sequencing and assembly.</title>
        <authorList>
            <person name="Jung Y."/>
        </authorList>
    </citation>
    <scope>NUCLEOTIDE SEQUENCE [LARGE SCALE GENOMIC DNA]</scope>
    <source>
        <strain evidence="2 3">RP8</strain>
    </source>
</reference>
<keyword evidence="3" id="KW-1185">Reference proteome</keyword>
<dbReference type="RefSeq" id="WP_248475990.1">
    <property type="nucleotide sequence ID" value="NZ_JALPRF010000001.1"/>
</dbReference>
<comment type="caution">
    <text evidence="2">The sequence shown here is derived from an EMBL/GenBank/DDBJ whole genome shotgun (WGS) entry which is preliminary data.</text>
</comment>
<dbReference type="EMBL" id="JALPRF010000001">
    <property type="protein sequence ID" value="MCK8491245.1"/>
    <property type="molecule type" value="Genomic_DNA"/>
</dbReference>
<evidence type="ECO:0008006" key="4">
    <source>
        <dbReference type="Google" id="ProtNLM"/>
    </source>
</evidence>
<evidence type="ECO:0000313" key="2">
    <source>
        <dbReference type="EMBL" id="MCK8491245.1"/>
    </source>
</evidence>
<feature type="chain" id="PRO_5046702287" description="Tetratricopeptide repeat protein" evidence="1">
    <location>
        <begin position="21"/>
        <end position="217"/>
    </location>
</feature>
<name>A0ABT0HGX6_9BACT</name>
<evidence type="ECO:0000313" key="3">
    <source>
        <dbReference type="Proteomes" id="UP001202180"/>
    </source>
</evidence>